<feature type="compositionally biased region" description="Gly residues" evidence="3">
    <location>
        <begin position="138"/>
        <end position="159"/>
    </location>
</feature>
<dbReference type="InterPro" id="IPR002020">
    <property type="entry name" value="Citrate_synthase"/>
</dbReference>
<feature type="region of interest" description="Disordered" evidence="3">
    <location>
        <begin position="98"/>
        <end position="302"/>
    </location>
</feature>
<dbReference type="GO" id="GO:0006099">
    <property type="term" value="P:tricarboxylic acid cycle"/>
    <property type="evidence" value="ECO:0007669"/>
    <property type="project" value="TreeGrafter"/>
</dbReference>
<keyword evidence="5" id="KW-1185">Reference proteome</keyword>
<dbReference type="Pfam" id="PF00285">
    <property type="entry name" value="Citrate_synt"/>
    <property type="match status" value="1"/>
</dbReference>
<dbReference type="AlphaFoldDB" id="A0A2J7ZR06"/>
<dbReference type="GO" id="GO:0046912">
    <property type="term" value="F:acyltransferase activity, acyl groups converted into alkyl on transfer"/>
    <property type="evidence" value="ECO:0007669"/>
    <property type="project" value="InterPro"/>
</dbReference>
<evidence type="ECO:0000256" key="3">
    <source>
        <dbReference type="SAM" id="MobiDB-lite"/>
    </source>
</evidence>
<evidence type="ECO:0000313" key="5">
    <source>
        <dbReference type="Proteomes" id="UP000236333"/>
    </source>
</evidence>
<evidence type="ECO:0000256" key="2">
    <source>
        <dbReference type="ARBA" id="ARBA00022679"/>
    </source>
</evidence>
<dbReference type="InterPro" id="IPR016142">
    <property type="entry name" value="Citrate_synth-like_lrg_a-sub"/>
</dbReference>
<reference evidence="4 5" key="1">
    <citation type="journal article" date="2017" name="Mol. Biol. Evol.">
        <title>The 4-celled Tetrabaena socialis nuclear genome reveals the essential components for genetic control of cell number at the origin of multicellularity in the volvocine lineage.</title>
        <authorList>
            <person name="Featherston J."/>
            <person name="Arakaki Y."/>
            <person name="Hanschen E.R."/>
            <person name="Ferris P.J."/>
            <person name="Michod R.E."/>
            <person name="Olson B.J.S.C."/>
            <person name="Nozaki H."/>
            <person name="Durand P.M."/>
        </authorList>
    </citation>
    <scope>NUCLEOTIDE SEQUENCE [LARGE SCALE GENOMIC DNA]</scope>
    <source>
        <strain evidence="4 5">NIES-571</strain>
    </source>
</reference>
<dbReference type="EMBL" id="PGGS01000609">
    <property type="protein sequence ID" value="PNH02699.1"/>
    <property type="molecule type" value="Genomic_DNA"/>
</dbReference>
<name>A0A2J7ZR06_9CHLO</name>
<dbReference type="SUPFAM" id="SSF48256">
    <property type="entry name" value="Citrate synthase"/>
    <property type="match status" value="1"/>
</dbReference>
<feature type="compositionally biased region" description="Low complexity" evidence="3">
    <location>
        <begin position="110"/>
        <end position="125"/>
    </location>
</feature>
<dbReference type="PANTHER" id="PTHR11739:SF4">
    <property type="entry name" value="CITRATE SYNTHASE, PEROXISOMAL"/>
    <property type="match status" value="1"/>
</dbReference>
<dbReference type="InterPro" id="IPR036969">
    <property type="entry name" value="Citrate_synthase_sf"/>
</dbReference>
<dbReference type="PANTHER" id="PTHR11739">
    <property type="entry name" value="CITRATE SYNTHASE"/>
    <property type="match status" value="1"/>
</dbReference>
<protein>
    <submittedName>
        <fullName evidence="4">Citrate synthase 3, peroxisomal</fullName>
    </submittedName>
</protein>
<accession>A0A2J7ZR06</accession>
<gene>
    <name evidence="4" type="ORF">TSOC_011304</name>
</gene>
<proteinExistence type="inferred from homology"/>
<feature type="compositionally biased region" description="Low complexity" evidence="3">
    <location>
        <begin position="271"/>
        <end position="287"/>
    </location>
</feature>
<dbReference type="Gene3D" id="1.10.580.10">
    <property type="entry name" value="Citrate Synthase, domain 1"/>
    <property type="match status" value="1"/>
</dbReference>
<sequence length="302" mass="30667">MFILHAEHEMNCSTAAVRHLASSGGDVYTAVAGAVGALYGPLHGGANEAVLRMLARIGSRFTLQPLSSCPSRPLALSILVSLPHAPPRTIQILHPAAHPAMRPPSPLLPPSHGSSGSSSFSPLHLQHPHQQRHPHWQGGSGGGGGGGGYGTQPRHGGGNYQAVYNHPVTNNGNSHQPHDHAAVHHMTGNGGSGSATVGGVGLHAVSAPNSFVGQNGHNGHNGHGGLAVHPAMGGHPSGSLGGQGHGYGRHAEHGRGGAQQQPLGLAGGGMLQQQQQAQQGQQQRPGGSLLTSLLRPPGSHGR</sequence>
<feature type="compositionally biased region" description="Gly residues" evidence="3">
    <location>
        <begin position="235"/>
        <end position="246"/>
    </location>
</feature>
<comment type="similarity">
    <text evidence="1">Belongs to the citrate synthase family.</text>
</comment>
<comment type="caution">
    <text evidence="4">The sequence shown here is derived from an EMBL/GenBank/DDBJ whole genome shotgun (WGS) entry which is preliminary data.</text>
</comment>
<keyword evidence="2" id="KW-0808">Transferase</keyword>
<feature type="compositionally biased region" description="Basic residues" evidence="3">
    <location>
        <begin position="126"/>
        <end position="135"/>
    </location>
</feature>
<evidence type="ECO:0000313" key="4">
    <source>
        <dbReference type="EMBL" id="PNH02699.1"/>
    </source>
</evidence>
<dbReference type="GO" id="GO:0005975">
    <property type="term" value="P:carbohydrate metabolic process"/>
    <property type="evidence" value="ECO:0007669"/>
    <property type="project" value="TreeGrafter"/>
</dbReference>
<evidence type="ECO:0000256" key="1">
    <source>
        <dbReference type="ARBA" id="ARBA00010566"/>
    </source>
</evidence>
<organism evidence="4 5">
    <name type="scientific">Tetrabaena socialis</name>
    <dbReference type="NCBI Taxonomy" id="47790"/>
    <lineage>
        <taxon>Eukaryota</taxon>
        <taxon>Viridiplantae</taxon>
        <taxon>Chlorophyta</taxon>
        <taxon>core chlorophytes</taxon>
        <taxon>Chlorophyceae</taxon>
        <taxon>CS clade</taxon>
        <taxon>Chlamydomonadales</taxon>
        <taxon>Tetrabaenaceae</taxon>
        <taxon>Tetrabaena</taxon>
    </lineage>
</organism>
<feature type="compositionally biased region" description="Gly residues" evidence="3">
    <location>
        <begin position="188"/>
        <end position="201"/>
    </location>
</feature>
<dbReference type="GO" id="GO:0005759">
    <property type="term" value="C:mitochondrial matrix"/>
    <property type="evidence" value="ECO:0007669"/>
    <property type="project" value="TreeGrafter"/>
</dbReference>
<dbReference type="Proteomes" id="UP000236333">
    <property type="component" value="Unassembled WGS sequence"/>
</dbReference>
<dbReference type="OrthoDB" id="435022at2759"/>